<organism evidence="1 2">
    <name type="scientific">Leeuwenhoekiella aestuarii</name>
    <dbReference type="NCBI Taxonomy" id="2249426"/>
    <lineage>
        <taxon>Bacteria</taxon>
        <taxon>Pseudomonadati</taxon>
        <taxon>Bacteroidota</taxon>
        <taxon>Flavobacteriia</taxon>
        <taxon>Flavobacteriales</taxon>
        <taxon>Flavobacteriaceae</taxon>
        <taxon>Leeuwenhoekiella</taxon>
    </lineage>
</organism>
<keyword evidence="2" id="KW-1185">Reference proteome</keyword>
<evidence type="ECO:0000313" key="1">
    <source>
        <dbReference type="EMBL" id="RXG13030.1"/>
    </source>
</evidence>
<comment type="caution">
    <text evidence="1">The sequence shown here is derived from an EMBL/GenBank/DDBJ whole genome shotgun (WGS) entry which is preliminary data.</text>
</comment>
<dbReference type="EMBL" id="QOVI01000005">
    <property type="protein sequence ID" value="RXG13030.1"/>
    <property type="molecule type" value="Genomic_DNA"/>
</dbReference>
<sequence>MRKIYIMANIRDLKKDINFVLGDIIDAVYIWEAINPKEDHSKSEAIIDDAIATFDDLIAKVNDNKVENRSKHFKAVNAELEERGKALIDRVNAL</sequence>
<gene>
    <name evidence="1" type="ORF">DSM04_1057</name>
</gene>
<evidence type="ECO:0000313" key="2">
    <source>
        <dbReference type="Proteomes" id="UP000289821"/>
    </source>
</evidence>
<dbReference type="AlphaFoldDB" id="A0A4Q0NR10"/>
<proteinExistence type="predicted"/>
<reference evidence="1 2" key="1">
    <citation type="submission" date="2018-07" db="EMBL/GenBank/DDBJ databases">
        <title>Leeuwenhoekiella genomics.</title>
        <authorList>
            <person name="Tahon G."/>
            <person name="Willems A."/>
        </authorList>
    </citation>
    <scope>NUCLEOTIDE SEQUENCE [LARGE SCALE GENOMIC DNA]</scope>
    <source>
        <strain evidence="1 2">R-50232</strain>
    </source>
</reference>
<name>A0A4Q0NR10_9FLAO</name>
<accession>A0A4Q0NR10</accession>
<protein>
    <submittedName>
        <fullName evidence="1">Uncharacterized protein</fullName>
    </submittedName>
</protein>
<dbReference type="Proteomes" id="UP000289821">
    <property type="component" value="Unassembled WGS sequence"/>
</dbReference>